<proteinExistence type="predicted"/>
<evidence type="ECO:0000259" key="1">
    <source>
        <dbReference type="Pfam" id="PF17744"/>
    </source>
</evidence>
<evidence type="ECO:0000313" key="3">
    <source>
        <dbReference type="Ensembl" id="ENSAOWP00000003071.1"/>
    </source>
</evidence>
<dbReference type="InterPro" id="IPR039581">
    <property type="entry name" value="FNDC11"/>
</dbReference>
<feature type="domain" description="DUF5581" evidence="1">
    <location>
        <begin position="207"/>
        <end position="310"/>
    </location>
</feature>
<reference evidence="3" key="1">
    <citation type="submission" date="2025-08" db="UniProtKB">
        <authorList>
            <consortium name="Ensembl"/>
        </authorList>
    </citation>
    <scope>IDENTIFICATION</scope>
</reference>
<keyword evidence="4" id="KW-1185">Reference proteome</keyword>
<dbReference type="Ensembl" id="ENSAOWT00000003509.1">
    <property type="protein sequence ID" value="ENSAOWP00000003071.1"/>
    <property type="gene ID" value="ENSAOWG00000002177.1"/>
</dbReference>
<evidence type="ECO:0000313" key="4">
    <source>
        <dbReference type="Proteomes" id="UP000694424"/>
    </source>
</evidence>
<name>A0A8B9P005_APTOW</name>
<dbReference type="Pfam" id="PF20996">
    <property type="entry name" value="DUF5581_N"/>
    <property type="match status" value="1"/>
</dbReference>
<accession>A0A8B9P005</accession>
<organism evidence="3 4">
    <name type="scientific">Apteryx owenii</name>
    <name type="common">Little spotted kiwi</name>
    <dbReference type="NCBI Taxonomy" id="8824"/>
    <lineage>
        <taxon>Eukaryota</taxon>
        <taxon>Metazoa</taxon>
        <taxon>Chordata</taxon>
        <taxon>Craniata</taxon>
        <taxon>Vertebrata</taxon>
        <taxon>Euteleostomi</taxon>
        <taxon>Archelosauria</taxon>
        <taxon>Archosauria</taxon>
        <taxon>Dinosauria</taxon>
        <taxon>Saurischia</taxon>
        <taxon>Theropoda</taxon>
        <taxon>Coelurosauria</taxon>
        <taxon>Aves</taxon>
        <taxon>Palaeognathae</taxon>
        <taxon>Apterygiformes</taxon>
        <taxon>Apterygidae</taxon>
        <taxon>Apteryx</taxon>
    </lineage>
</organism>
<evidence type="ECO:0000259" key="2">
    <source>
        <dbReference type="Pfam" id="PF20996"/>
    </source>
</evidence>
<dbReference type="Pfam" id="PF17744">
    <property type="entry name" value="DUF5581"/>
    <property type="match status" value="1"/>
</dbReference>
<dbReference type="Proteomes" id="UP000694424">
    <property type="component" value="Unplaced"/>
</dbReference>
<protein>
    <submittedName>
        <fullName evidence="3">Fibronectin type III domain containing 11</fullName>
    </submittedName>
</protein>
<dbReference type="AlphaFoldDB" id="A0A8B9P005"/>
<sequence length="321" mass="37473">MSAAKEGVFGIMDMYLNEFETSLESTGCNQEGHNDATWKMYLERRSIVLAFLRTNLSLHLLKCHQKRIELLKKSSFYIEILPKHLALGGQNHLMLPTAMFQLIDPWRFQRMKKVGTTQTKIQFLLLTDLLEQLERGREELVYYLETCDVVTFLSRWDLIKQRLSNLSELMDSFLDMLVPGKLYVKHRLVPDVRATKVPHIGLVLSTKMPVVFDRKESVAHEDWATLKWFSTSQQSQHEQYELCFRLLEHGMQKERGHCGILTVTSNTCKIQNLLCDRAYKFTIRRAETYSLVYEQWHDSITLKTETNPDQDMDSSLCEPEG</sequence>
<reference evidence="3" key="2">
    <citation type="submission" date="2025-09" db="UniProtKB">
        <authorList>
            <consortium name="Ensembl"/>
        </authorList>
    </citation>
    <scope>IDENTIFICATION</scope>
</reference>
<dbReference type="InterPro" id="IPR048317">
    <property type="entry name" value="DUF5581_C"/>
</dbReference>
<dbReference type="InterPro" id="IPR049231">
    <property type="entry name" value="DUF5581_N"/>
</dbReference>
<feature type="domain" description="DUF5581" evidence="2">
    <location>
        <begin position="36"/>
        <end position="202"/>
    </location>
</feature>
<dbReference type="PANTHER" id="PTHR14537">
    <property type="entry name" value="FIBRONECTIN TYPE III DOMAIN-CONTAINING PROTEIN 11"/>
    <property type="match status" value="1"/>
</dbReference>